<feature type="domain" description="Maltose/galactoside acetyltransferase" evidence="4">
    <location>
        <begin position="27"/>
        <end position="87"/>
    </location>
</feature>
<comment type="caution">
    <text evidence="5">The sequence shown here is derived from an EMBL/GenBank/DDBJ whole genome shotgun (WGS) entry which is preliminary data.</text>
</comment>
<proteinExistence type="inferred from homology"/>
<evidence type="ECO:0000256" key="2">
    <source>
        <dbReference type="ARBA" id="ARBA00022679"/>
    </source>
</evidence>
<name>A0ABR1V070_9PEZI</name>
<dbReference type="Proteomes" id="UP001480595">
    <property type="component" value="Unassembled WGS sequence"/>
</dbReference>
<evidence type="ECO:0000313" key="6">
    <source>
        <dbReference type="Proteomes" id="UP001480595"/>
    </source>
</evidence>
<dbReference type="SMART" id="SM01266">
    <property type="entry name" value="Mac"/>
    <property type="match status" value="1"/>
</dbReference>
<keyword evidence="2" id="KW-0808">Transferase</keyword>
<keyword evidence="6" id="KW-1185">Reference proteome</keyword>
<gene>
    <name evidence="5" type="ORF">PG994_007226</name>
</gene>
<dbReference type="RefSeq" id="XP_066715577.1">
    <property type="nucleotide sequence ID" value="XM_066858635.1"/>
</dbReference>
<dbReference type="CDD" id="cd03357">
    <property type="entry name" value="LbH_MAT_GAT"/>
    <property type="match status" value="1"/>
</dbReference>
<comment type="similarity">
    <text evidence="1">Belongs to the transferase hexapeptide repeat family.</text>
</comment>
<feature type="region of interest" description="Disordered" evidence="3">
    <location>
        <begin position="256"/>
        <end position="275"/>
    </location>
</feature>
<dbReference type="EMBL" id="JAQQWL010000007">
    <property type="protein sequence ID" value="KAK8064588.1"/>
    <property type="molecule type" value="Genomic_DNA"/>
</dbReference>
<dbReference type="InterPro" id="IPR011004">
    <property type="entry name" value="Trimer_LpxA-like_sf"/>
</dbReference>
<organism evidence="5 6">
    <name type="scientific">Apiospora phragmitis</name>
    <dbReference type="NCBI Taxonomy" id="2905665"/>
    <lineage>
        <taxon>Eukaryota</taxon>
        <taxon>Fungi</taxon>
        <taxon>Dikarya</taxon>
        <taxon>Ascomycota</taxon>
        <taxon>Pezizomycotina</taxon>
        <taxon>Sordariomycetes</taxon>
        <taxon>Xylariomycetidae</taxon>
        <taxon>Amphisphaeriales</taxon>
        <taxon>Apiosporaceae</taxon>
        <taxon>Apiospora</taxon>
    </lineage>
</organism>
<dbReference type="InterPro" id="IPR051159">
    <property type="entry name" value="Hexapeptide_acetyltransf"/>
</dbReference>
<reference evidence="5 6" key="1">
    <citation type="submission" date="2023-01" db="EMBL/GenBank/DDBJ databases">
        <title>Analysis of 21 Apiospora genomes using comparative genomics revels a genus with tremendous synthesis potential of carbohydrate active enzymes and secondary metabolites.</title>
        <authorList>
            <person name="Sorensen T."/>
        </authorList>
    </citation>
    <scope>NUCLEOTIDE SEQUENCE [LARGE SCALE GENOMIC DNA]</scope>
    <source>
        <strain evidence="5 6">CBS 135458</strain>
    </source>
</reference>
<dbReference type="Pfam" id="PF12464">
    <property type="entry name" value="Mac"/>
    <property type="match status" value="1"/>
</dbReference>
<evidence type="ECO:0000256" key="3">
    <source>
        <dbReference type="SAM" id="MobiDB-lite"/>
    </source>
</evidence>
<evidence type="ECO:0000256" key="1">
    <source>
        <dbReference type="ARBA" id="ARBA00007274"/>
    </source>
</evidence>
<dbReference type="InterPro" id="IPR024688">
    <property type="entry name" value="Mac_dom"/>
</dbReference>
<dbReference type="PANTHER" id="PTHR23416:SF23">
    <property type="entry name" value="ACETYLTRANSFERASE C18B11.09C-RELATED"/>
    <property type="match status" value="1"/>
</dbReference>
<dbReference type="SUPFAM" id="SSF51161">
    <property type="entry name" value="Trimeric LpxA-like enzymes"/>
    <property type="match status" value="2"/>
</dbReference>
<dbReference type="PANTHER" id="PTHR23416">
    <property type="entry name" value="SIALIC ACID SYNTHASE-RELATED"/>
    <property type="match status" value="1"/>
</dbReference>
<accession>A0ABR1V070</accession>
<dbReference type="Gene3D" id="2.160.10.10">
    <property type="entry name" value="Hexapeptide repeat proteins"/>
    <property type="match status" value="2"/>
</dbReference>
<dbReference type="GeneID" id="92091698"/>
<evidence type="ECO:0000259" key="4">
    <source>
        <dbReference type="SMART" id="SM01266"/>
    </source>
</evidence>
<sequence>MAAKTELNSEVIEAAKTLQHTPWCDEYKKMISGMMYDPLHPKLMEGRHRARCLAHKLNHLDPGAQPMEQFHEAQADILKDMVGRFGSGSFVEPPFLPDYGCNVIIGKNCFANFNLTILDVSLVTVGDRVQFGPNVSIYTAGHDTSVLSRIKFVEFGLPVTIEDDAWIGGGTIILPGVTVGKGCSIVLRHPSSSPASFPSWLFTAAQQIGTACQQKTSIANRKRCPNQGAGSVVTKSIPPYSVAVGSPARVIKTLPTVEQERADPNNPYNQLPDRE</sequence>
<evidence type="ECO:0000313" key="5">
    <source>
        <dbReference type="EMBL" id="KAK8064588.1"/>
    </source>
</evidence>
<protein>
    <recommendedName>
        <fullName evidence="4">Maltose/galactoside acetyltransferase domain-containing protein</fullName>
    </recommendedName>
</protein>